<dbReference type="EMBL" id="MCOG01000216">
    <property type="protein sequence ID" value="ORY25002.1"/>
    <property type="molecule type" value="Genomic_DNA"/>
</dbReference>
<proteinExistence type="predicted"/>
<dbReference type="STRING" id="1754190.A0A1Y2AR51"/>
<comment type="caution">
    <text evidence="2">The sequence shown here is derived from an EMBL/GenBank/DDBJ whole genome shotgun (WGS) entry which is preliminary data.</text>
</comment>
<gene>
    <name evidence="2" type="ORF">LY90DRAFT_514324</name>
</gene>
<feature type="coiled-coil region" evidence="1">
    <location>
        <begin position="454"/>
        <end position="552"/>
    </location>
</feature>
<feature type="coiled-coil region" evidence="1">
    <location>
        <begin position="756"/>
        <end position="859"/>
    </location>
</feature>
<protein>
    <submittedName>
        <fullName evidence="2">Uncharacterized protein</fullName>
    </submittedName>
</protein>
<organism evidence="2 3">
    <name type="scientific">Neocallimastix californiae</name>
    <dbReference type="NCBI Taxonomy" id="1754190"/>
    <lineage>
        <taxon>Eukaryota</taxon>
        <taxon>Fungi</taxon>
        <taxon>Fungi incertae sedis</taxon>
        <taxon>Chytridiomycota</taxon>
        <taxon>Chytridiomycota incertae sedis</taxon>
        <taxon>Neocallimastigomycetes</taxon>
        <taxon>Neocallimastigales</taxon>
        <taxon>Neocallimastigaceae</taxon>
        <taxon>Neocallimastix</taxon>
    </lineage>
</organism>
<accession>A0A1Y2AR51</accession>
<feature type="coiled-coil region" evidence="1">
    <location>
        <begin position="646"/>
        <end position="724"/>
    </location>
</feature>
<evidence type="ECO:0000313" key="2">
    <source>
        <dbReference type="EMBL" id="ORY25002.1"/>
    </source>
</evidence>
<keyword evidence="3" id="KW-1185">Reference proteome</keyword>
<dbReference type="AlphaFoldDB" id="A0A1Y2AR51"/>
<evidence type="ECO:0000256" key="1">
    <source>
        <dbReference type="SAM" id="Coils"/>
    </source>
</evidence>
<reference evidence="2 3" key="1">
    <citation type="submission" date="2016-08" db="EMBL/GenBank/DDBJ databases">
        <title>A Parts List for Fungal Cellulosomes Revealed by Comparative Genomics.</title>
        <authorList>
            <consortium name="DOE Joint Genome Institute"/>
            <person name="Haitjema C.H."/>
            <person name="Gilmore S.P."/>
            <person name="Henske J.K."/>
            <person name="Solomon K.V."/>
            <person name="De Groot R."/>
            <person name="Kuo A."/>
            <person name="Mondo S.J."/>
            <person name="Salamov A.A."/>
            <person name="Labutti K."/>
            <person name="Zhao Z."/>
            <person name="Chiniquy J."/>
            <person name="Barry K."/>
            <person name="Brewer H.M."/>
            <person name="Purvine S.O."/>
            <person name="Wright A.T."/>
            <person name="Boxma B."/>
            <person name="Van Alen T."/>
            <person name="Hackstein J.H."/>
            <person name="Baker S.E."/>
            <person name="Grigoriev I.V."/>
            <person name="O'Malley M.A."/>
        </authorList>
    </citation>
    <scope>NUCLEOTIDE SEQUENCE [LARGE SCALE GENOMIC DNA]</scope>
    <source>
        <strain evidence="2 3">G1</strain>
    </source>
</reference>
<dbReference type="OrthoDB" id="10513738at2759"/>
<feature type="coiled-coil region" evidence="1">
    <location>
        <begin position="180"/>
        <end position="207"/>
    </location>
</feature>
<evidence type="ECO:0000313" key="3">
    <source>
        <dbReference type="Proteomes" id="UP000193920"/>
    </source>
</evidence>
<name>A0A1Y2AR51_9FUNG</name>
<dbReference type="Proteomes" id="UP000193920">
    <property type="component" value="Unassembled WGS sequence"/>
</dbReference>
<sequence length="1186" mass="139778">MSGITLNNINNNNFDMGISKLNNEPYMEEPFSLNEKQLYSNLLKKDFSDLSPKEKALNIHYTQNKLAYNTDDTNSSINKTNVVKKVIRSISETCPHSKWSDNSKVLSNSELQQKNILIDLVQSVKLYNDDICFMINDLFKTNTENNKADLNYFDVEDFFKYSLIVGQQECTVSEKLINTIRHFSRRIVDQSQEIKRLQKQVTDYSVNKYFNSLKKISKIFKSSDNKNMMESSFQIDDFNYECMKHLEKIIEQVDKNEIYYQSQIQDLLNEIHQRDDLLDCYQKRENNLFNFYYPKLIGKIEKSNLSKYQNKEAIVNEMAQQLKEIEKAFQDKLVMKNNLIEEINNQKSFMEICYIKKLKAKEEIISSIHKHYKEKEKFYQNEISQYKKRSADQAKLAEQIRNQIQNQQNEYCKKVEEMQQNLDSRGKIIAYVQNKLNIRENELKIANIKFTTAERQMNIEKDQYKREISNLKEEIEKTNEDIEDLENELDTQEEEYKGELERLEKEHDIQINKLWNIIDQRENTINEMETEMEKLKEKTNSMEQSILKFEKEKEKSEDHTNEKVIEEEILAFDMNEKSNITVTGDASEKSNITVTGVASKEIIIINNDCTNSNRASVQEKEYDYSADILLSEYSNNDCEEDMIEDMSKDESEIGERRELIEELEEEGENDFENEFNEENEKLKHQYDALKQENTNLRYELEKEKENLKRENEKCKLQLKQYEEITLKYSQICSEKEDIMNHNAILENEISKKLKEQKIQEELNNSLEQKLTDFQKEKDDLENRVKQLEKTVNDAVSLEKYNTLRKEFDVALENANEQRRKKNYLKQKLANQQEKNKVLIELIKKERVKNKEEIRKLKQSCVKQNSKIKAVLKQVKDGLVIGEHIDLDRIVKRVKSERLLMNNEYERLKKVASTLSNKSNSNLKKQSIVLKNENFSDIRKDSNREGSVEITIKNPTISKNISNESKIFIKVAPNFESLHEESMASKQANDSLNSIETDDENQEVEKFSLKKALGQQDGINYLDEDDDRNSFIDFTTPSSYELIEKRENEINSPSFNNKEDISLIEEEEEKEENTMTPQQVNLYNRILQIPGVLPFSINEIKNLEYDDANFSISTDSSMYNKEGEGYLDRNEEGLEAISTNRIRYNSYSNNELKNGNNHNSLRRMPNFDQIAKLAKIKIKHSSEEIMA</sequence>
<feature type="coiled-coil region" evidence="1">
    <location>
        <begin position="369"/>
        <end position="421"/>
    </location>
</feature>
<keyword evidence="1" id="KW-0175">Coiled coil</keyword>